<dbReference type="PATRIC" id="fig|54915.3.peg.5710"/>
<accession>A0A0K9Z198</accession>
<reference evidence="2" key="1">
    <citation type="submission" date="2015-07" db="EMBL/GenBank/DDBJ databases">
        <title>Genome sequencing project for genomic taxonomy and phylogenomics of Bacillus-like bacteria.</title>
        <authorList>
            <person name="Liu B."/>
            <person name="Wang J."/>
            <person name="Zhu Y."/>
            <person name="Liu G."/>
            <person name="Chen Q."/>
            <person name="Chen Z."/>
            <person name="Lan J."/>
            <person name="Che J."/>
            <person name="Ge C."/>
            <person name="Shi H."/>
            <person name="Pan Z."/>
            <person name="Liu X."/>
        </authorList>
    </citation>
    <scope>NUCLEOTIDE SEQUENCE [LARGE SCALE GENOMIC DNA]</scope>
    <source>
        <strain evidence="2">DSM 9887</strain>
    </source>
</reference>
<protein>
    <submittedName>
        <fullName evidence="1">Uncharacterized protein</fullName>
    </submittedName>
</protein>
<organism evidence="1 2">
    <name type="scientific">Brevibacillus reuszeri</name>
    <dbReference type="NCBI Taxonomy" id="54915"/>
    <lineage>
        <taxon>Bacteria</taxon>
        <taxon>Bacillati</taxon>
        <taxon>Bacillota</taxon>
        <taxon>Bacilli</taxon>
        <taxon>Bacillales</taxon>
        <taxon>Paenibacillaceae</taxon>
        <taxon>Brevibacillus</taxon>
    </lineage>
</organism>
<comment type="caution">
    <text evidence="1">The sequence shown here is derived from an EMBL/GenBank/DDBJ whole genome shotgun (WGS) entry which is preliminary data.</text>
</comment>
<dbReference type="AlphaFoldDB" id="A0A0K9Z198"/>
<gene>
    <name evidence="1" type="ORF">ADS79_02725</name>
</gene>
<sequence>MKEPSEQLIEMLGHPYNPRNVQALLQSFGVKRMPTPNSYFNDDIIWSVKSSIRIDIYRAPKINDITGLTYTNQDEWIIGAIHFLAPGSDDRIKAPFPGYLPKGITMSSTPDESIKAYGQPELDEECDWPAFSGRILAWRKPGINIAIEYANSEIDSVMRSYTACLIGCIGAWRDDNPEVFAP</sequence>
<dbReference type="OrthoDB" id="8910573at2"/>
<name>A0A0K9Z198_9BACL</name>
<proteinExistence type="predicted"/>
<dbReference type="EMBL" id="LGIQ01000002">
    <property type="protein sequence ID" value="KNB74748.1"/>
    <property type="molecule type" value="Genomic_DNA"/>
</dbReference>
<dbReference type="Proteomes" id="UP000036834">
    <property type="component" value="Unassembled WGS sequence"/>
</dbReference>
<evidence type="ECO:0000313" key="2">
    <source>
        <dbReference type="Proteomes" id="UP000036834"/>
    </source>
</evidence>
<evidence type="ECO:0000313" key="1">
    <source>
        <dbReference type="EMBL" id="KNB74748.1"/>
    </source>
</evidence>